<dbReference type="Proteomes" id="UP000321154">
    <property type="component" value="Unassembled WGS sequence"/>
</dbReference>
<evidence type="ECO:0000313" key="3">
    <source>
        <dbReference type="Proteomes" id="UP000321154"/>
    </source>
</evidence>
<reference evidence="2 4" key="2">
    <citation type="submission" date="2020-07" db="EMBL/GenBank/DDBJ databases">
        <title>Sequencing the genomes of 1000 actinobacteria strains.</title>
        <authorList>
            <person name="Klenk H.-P."/>
        </authorList>
    </citation>
    <scope>NUCLEOTIDE SEQUENCE [LARGE SCALE GENOMIC DNA]</scope>
    <source>
        <strain evidence="2 4">DSM 10309</strain>
    </source>
</reference>
<dbReference type="AlphaFoldDB" id="A0A7W3PI53"/>
<reference evidence="1 3" key="1">
    <citation type="submission" date="2019-07" db="EMBL/GenBank/DDBJ databases">
        <title>Whole genome shotgun sequence of Frigoribacterium faeni NBRC 103066.</title>
        <authorList>
            <person name="Hosoyama A."/>
            <person name="Uohara A."/>
            <person name="Ohji S."/>
            <person name="Ichikawa N."/>
        </authorList>
    </citation>
    <scope>NUCLEOTIDE SEQUENCE [LARGE SCALE GENOMIC DNA]</scope>
    <source>
        <strain evidence="1 3">NBRC 103066</strain>
    </source>
</reference>
<dbReference type="RefSeq" id="WP_146852928.1">
    <property type="nucleotide sequence ID" value="NZ_BAAAHR010000002.1"/>
</dbReference>
<accession>A0A7W3PI53</accession>
<protein>
    <submittedName>
        <fullName evidence="2">Uncharacterized protein</fullName>
    </submittedName>
</protein>
<dbReference type="Proteomes" id="UP000522688">
    <property type="component" value="Unassembled WGS sequence"/>
</dbReference>
<name>A0A7W3PI53_9MICO</name>
<gene>
    <name evidence="2" type="ORF">FB463_000877</name>
    <name evidence="1" type="ORF">FFA01_06430</name>
</gene>
<sequence length="105" mass="11438">MNDSWILINGEKIRSNARTIVQLTTVIAYLARKNITQILVIEGTDQDGRDIRQMVLVNAATQFSAHVGAETGGVFIPSMTPNVAEIFANMAAENAEDDQTDSSNQ</sequence>
<comment type="caution">
    <text evidence="2">The sequence shown here is derived from an EMBL/GenBank/DDBJ whole genome shotgun (WGS) entry which is preliminary data.</text>
</comment>
<evidence type="ECO:0000313" key="1">
    <source>
        <dbReference type="EMBL" id="GEK82334.1"/>
    </source>
</evidence>
<dbReference type="EMBL" id="BJUV01000004">
    <property type="protein sequence ID" value="GEK82334.1"/>
    <property type="molecule type" value="Genomic_DNA"/>
</dbReference>
<dbReference type="EMBL" id="JACGWW010000001">
    <property type="protein sequence ID" value="MBA8812653.1"/>
    <property type="molecule type" value="Genomic_DNA"/>
</dbReference>
<proteinExistence type="predicted"/>
<keyword evidence="3" id="KW-1185">Reference proteome</keyword>
<evidence type="ECO:0000313" key="4">
    <source>
        <dbReference type="Proteomes" id="UP000522688"/>
    </source>
</evidence>
<organism evidence="2 4">
    <name type="scientific">Frigoribacterium faeni</name>
    <dbReference type="NCBI Taxonomy" id="145483"/>
    <lineage>
        <taxon>Bacteria</taxon>
        <taxon>Bacillati</taxon>
        <taxon>Actinomycetota</taxon>
        <taxon>Actinomycetes</taxon>
        <taxon>Micrococcales</taxon>
        <taxon>Microbacteriaceae</taxon>
        <taxon>Frigoribacterium</taxon>
    </lineage>
</organism>
<evidence type="ECO:0000313" key="2">
    <source>
        <dbReference type="EMBL" id="MBA8812653.1"/>
    </source>
</evidence>